<gene>
    <name evidence="1" type="ORF">ACD_71C00136G0001</name>
</gene>
<dbReference type="AlphaFoldDB" id="K1YN80"/>
<feature type="non-terminal residue" evidence="1">
    <location>
        <position position="49"/>
    </location>
</feature>
<dbReference type="PROSITE" id="PS51257">
    <property type="entry name" value="PROKAR_LIPOPROTEIN"/>
    <property type="match status" value="1"/>
</dbReference>
<protein>
    <submittedName>
        <fullName evidence="1">Uncharacterized protein</fullName>
    </submittedName>
</protein>
<evidence type="ECO:0000313" key="1">
    <source>
        <dbReference type="EMBL" id="EKD44425.1"/>
    </source>
</evidence>
<comment type="caution">
    <text evidence="1">The sequence shown here is derived from an EMBL/GenBank/DDBJ whole genome shotgun (WGS) entry which is preliminary data.</text>
</comment>
<proteinExistence type="predicted"/>
<accession>K1YN80</accession>
<sequence>MIKIYNEFWISLALWSWNWVGVSCEVEDSENEERYFWWKKFHSKISISD</sequence>
<organism evidence="1">
    <name type="scientific">uncultured bacterium</name>
    <name type="common">gcode 4</name>
    <dbReference type="NCBI Taxonomy" id="1234023"/>
    <lineage>
        <taxon>Bacteria</taxon>
        <taxon>environmental samples</taxon>
    </lineage>
</organism>
<name>K1YN80_9BACT</name>
<dbReference type="EMBL" id="AMFJ01028867">
    <property type="protein sequence ID" value="EKD44425.1"/>
    <property type="molecule type" value="Genomic_DNA"/>
</dbReference>
<reference evidence="1" key="1">
    <citation type="journal article" date="2012" name="Science">
        <title>Fermentation, hydrogen, and sulfur metabolism in multiple uncultivated bacterial phyla.</title>
        <authorList>
            <person name="Wrighton K.C."/>
            <person name="Thomas B.C."/>
            <person name="Sharon I."/>
            <person name="Miller C.S."/>
            <person name="Castelle C.J."/>
            <person name="VerBerkmoes N.C."/>
            <person name="Wilkins M.J."/>
            <person name="Hettich R.L."/>
            <person name="Lipton M.S."/>
            <person name="Williams K.H."/>
            <person name="Long P.E."/>
            <person name="Banfield J.F."/>
        </authorList>
    </citation>
    <scope>NUCLEOTIDE SEQUENCE [LARGE SCALE GENOMIC DNA]</scope>
</reference>